<evidence type="ECO:0000313" key="3">
    <source>
        <dbReference type="Proteomes" id="UP000436027"/>
    </source>
</evidence>
<name>A0AAD3ZX87_MICMQ</name>
<proteinExistence type="predicted"/>
<gene>
    <name evidence="2" type="ORF">F6W70_16350</name>
</gene>
<dbReference type="Proteomes" id="UP000436027">
    <property type="component" value="Unassembled WGS sequence"/>
</dbReference>
<protein>
    <submittedName>
        <fullName evidence="2">Uncharacterized protein</fullName>
    </submittedName>
</protein>
<evidence type="ECO:0000313" key="2">
    <source>
        <dbReference type="EMBL" id="KAB1881449.1"/>
    </source>
</evidence>
<evidence type="ECO:0000256" key="1">
    <source>
        <dbReference type="SAM" id="Phobius"/>
    </source>
</evidence>
<keyword evidence="1" id="KW-1133">Transmembrane helix</keyword>
<comment type="caution">
    <text evidence="2">The sequence shown here is derived from an EMBL/GenBank/DDBJ whole genome shotgun (WGS) entry which is preliminary data.</text>
</comment>
<dbReference type="EMBL" id="WAAQ01000003">
    <property type="protein sequence ID" value="KAB1881449.1"/>
    <property type="molecule type" value="Genomic_DNA"/>
</dbReference>
<keyword evidence="1" id="KW-0812">Transmembrane</keyword>
<accession>A0AAD3ZX87</accession>
<feature type="transmembrane region" description="Helical" evidence="1">
    <location>
        <begin position="60"/>
        <end position="85"/>
    </location>
</feature>
<keyword evidence="1" id="KW-0472">Membrane</keyword>
<reference evidence="2 3" key="1">
    <citation type="submission" date="2019-09" db="EMBL/GenBank/DDBJ databases">
        <title>Whole genome sequencing of Microbacterium maritypicum.</title>
        <authorList>
            <person name="Lenchi N."/>
        </authorList>
    </citation>
    <scope>NUCLEOTIDE SEQUENCE [LARGE SCALE GENOMIC DNA]</scope>
    <source>
        <strain evidence="2 3">DSM 12512</strain>
    </source>
</reference>
<feature type="transmembrane region" description="Helical" evidence="1">
    <location>
        <begin position="6"/>
        <end position="27"/>
    </location>
</feature>
<sequence length="89" mass="9618">MPDIQAGTVLPNLIVGLFAVALGILIIRYRRPLNEAVFKTQRSMFGERIAQASAGRQKPFMMGVVGVFGVLIGLLMLTGATIGMVQHFT</sequence>
<organism evidence="2 3">
    <name type="scientific">Microbacterium maritypicum</name>
    <name type="common">Microbacterium liquefaciens</name>
    <dbReference type="NCBI Taxonomy" id="33918"/>
    <lineage>
        <taxon>Bacteria</taxon>
        <taxon>Bacillati</taxon>
        <taxon>Actinomycetota</taxon>
        <taxon>Actinomycetes</taxon>
        <taxon>Micrococcales</taxon>
        <taxon>Microbacteriaceae</taxon>
        <taxon>Microbacterium</taxon>
    </lineage>
</organism>
<dbReference type="AlphaFoldDB" id="A0AAD3ZX87"/>